<dbReference type="Proteomes" id="UP000256645">
    <property type="component" value="Unassembled WGS sequence"/>
</dbReference>
<feature type="domain" description="BAH" evidence="2">
    <location>
        <begin position="111"/>
        <end position="243"/>
    </location>
</feature>
<keyword evidence="4" id="KW-1185">Reference proteome</keyword>
<dbReference type="Gene3D" id="2.30.30.490">
    <property type="match status" value="1"/>
</dbReference>
<accession>A0A3D8SFT6</accession>
<dbReference type="EMBL" id="PDLM01000002">
    <property type="protein sequence ID" value="RDW85061.1"/>
    <property type="molecule type" value="Genomic_DNA"/>
</dbReference>
<dbReference type="GO" id="GO:0003682">
    <property type="term" value="F:chromatin binding"/>
    <property type="evidence" value="ECO:0007669"/>
    <property type="project" value="InterPro"/>
</dbReference>
<evidence type="ECO:0000256" key="1">
    <source>
        <dbReference type="SAM" id="MobiDB-lite"/>
    </source>
</evidence>
<proteinExistence type="predicted"/>
<dbReference type="InterPro" id="IPR043151">
    <property type="entry name" value="BAH_sf"/>
</dbReference>
<dbReference type="PANTHER" id="PTHR46364">
    <property type="entry name" value="OS08G0421900 PROTEIN"/>
    <property type="match status" value="1"/>
</dbReference>
<dbReference type="InterPro" id="IPR013083">
    <property type="entry name" value="Znf_RING/FYVE/PHD"/>
</dbReference>
<organism evidence="3 4">
    <name type="scientific">Coleophoma cylindrospora</name>
    <dbReference type="NCBI Taxonomy" id="1849047"/>
    <lineage>
        <taxon>Eukaryota</taxon>
        <taxon>Fungi</taxon>
        <taxon>Dikarya</taxon>
        <taxon>Ascomycota</taxon>
        <taxon>Pezizomycotina</taxon>
        <taxon>Leotiomycetes</taxon>
        <taxon>Helotiales</taxon>
        <taxon>Dermateaceae</taxon>
        <taxon>Coleophoma</taxon>
    </lineage>
</organism>
<dbReference type="OrthoDB" id="10259622at2759"/>
<comment type="caution">
    <text evidence="3">The sequence shown here is derived from an EMBL/GenBank/DDBJ whole genome shotgun (WGS) entry which is preliminary data.</text>
</comment>
<sequence length="455" mass="52750">MAQNGLKHELDSLSSSPPPSKKRKTTSPTPSVSFGMTDPDPDWQVTYLSMQSYRDPQDKDYKRARLAEPYISAFTDVKEQDDGTLDRCYIVSPTDKWQGMRKYNSFVIDEVKYHLGEYVWVKHGLEPQTKTMHEKDFWIGKILEIRGATTSHVYALVNWMYWPEDLPLCQAPNELKPILGRRGYHGRREVIASNVLDAIPVLTCAGKVDVIHWLEEDDEDAITTPLYWRQTFNEENNELSGVRLHCVCDQPYNPDTTLLGCENPMCHIWLHKECILDDILTKTHDRLIGPLDEEQKRKLAKSKTSKKCYTGKFKADFKGDAMVPDVTITDIRKGQNGNTWTEAVYCPKYLKDKVLRCKRVCQYEYPKIPKTASLWHSEYGHQQSSCPMQGLLHIIPACATSSISDYELFRRMRRRRDIPGVSFEYYVNMLERFEEHNERTGITDRKEHEDLVVAP</sequence>
<dbReference type="InterPro" id="IPR001025">
    <property type="entry name" value="BAH_dom"/>
</dbReference>
<evidence type="ECO:0000313" key="4">
    <source>
        <dbReference type="Proteomes" id="UP000256645"/>
    </source>
</evidence>
<evidence type="ECO:0000313" key="3">
    <source>
        <dbReference type="EMBL" id="RDW85061.1"/>
    </source>
</evidence>
<protein>
    <recommendedName>
        <fullName evidence="2">BAH domain-containing protein</fullName>
    </recommendedName>
</protein>
<dbReference type="InterPro" id="IPR011011">
    <property type="entry name" value="Znf_FYVE_PHD"/>
</dbReference>
<name>A0A3D8SFT6_9HELO</name>
<feature type="compositionally biased region" description="Basic and acidic residues" evidence="1">
    <location>
        <begin position="1"/>
        <end position="11"/>
    </location>
</feature>
<dbReference type="STRING" id="1849047.A0A3D8SFT6"/>
<dbReference type="SUPFAM" id="SSF57903">
    <property type="entry name" value="FYVE/PHD zinc finger"/>
    <property type="match status" value="1"/>
</dbReference>
<feature type="region of interest" description="Disordered" evidence="1">
    <location>
        <begin position="1"/>
        <end position="40"/>
    </location>
</feature>
<dbReference type="AlphaFoldDB" id="A0A3D8SFT6"/>
<dbReference type="PROSITE" id="PS51038">
    <property type="entry name" value="BAH"/>
    <property type="match status" value="1"/>
</dbReference>
<evidence type="ECO:0000259" key="2">
    <source>
        <dbReference type="PROSITE" id="PS51038"/>
    </source>
</evidence>
<dbReference type="Gene3D" id="3.30.40.10">
    <property type="entry name" value="Zinc/RING finger domain, C3HC4 (zinc finger)"/>
    <property type="match status" value="1"/>
</dbReference>
<dbReference type="CDD" id="cd04370">
    <property type="entry name" value="BAH"/>
    <property type="match status" value="1"/>
</dbReference>
<reference evidence="3 4" key="1">
    <citation type="journal article" date="2018" name="IMA Fungus">
        <title>IMA Genome-F 9: Draft genome sequence of Annulohypoxylon stygium, Aspergillus mulundensis, Berkeleyomyces basicola (syn. Thielaviopsis basicola), Ceratocystis smalleyi, two Cercospora beticola strains, Coleophoma cylindrospora, Fusarium fracticaudum, Phialophora cf. hyalina, and Morchella septimelata.</title>
        <authorList>
            <person name="Wingfield B.D."/>
            <person name="Bills G.F."/>
            <person name="Dong Y."/>
            <person name="Huang W."/>
            <person name="Nel W.J."/>
            <person name="Swalarsk-Parry B.S."/>
            <person name="Vaghefi N."/>
            <person name="Wilken P.M."/>
            <person name="An Z."/>
            <person name="de Beer Z.W."/>
            <person name="De Vos L."/>
            <person name="Chen L."/>
            <person name="Duong T.A."/>
            <person name="Gao Y."/>
            <person name="Hammerbacher A."/>
            <person name="Kikkert J.R."/>
            <person name="Li Y."/>
            <person name="Li H."/>
            <person name="Li K."/>
            <person name="Li Q."/>
            <person name="Liu X."/>
            <person name="Ma X."/>
            <person name="Naidoo K."/>
            <person name="Pethybridge S.J."/>
            <person name="Sun J."/>
            <person name="Steenkamp E.T."/>
            <person name="van der Nest M.A."/>
            <person name="van Wyk S."/>
            <person name="Wingfield M.J."/>
            <person name="Xiong C."/>
            <person name="Yue Q."/>
            <person name="Zhang X."/>
        </authorList>
    </citation>
    <scope>NUCLEOTIDE SEQUENCE [LARGE SCALE GENOMIC DNA]</scope>
    <source>
        <strain evidence="3 4">BP6252</strain>
    </source>
</reference>
<gene>
    <name evidence="3" type="ORF">BP6252_02651</name>
</gene>